<keyword evidence="2" id="KW-1185">Reference proteome</keyword>
<dbReference type="EMBL" id="CP065726">
    <property type="protein sequence ID" value="QPT37466.1"/>
    <property type="molecule type" value="Genomic_DNA"/>
</dbReference>
<dbReference type="InterPro" id="IPR010654">
    <property type="entry name" value="Phage_lambda_tail_I"/>
</dbReference>
<gene>
    <name evidence="1" type="ORF">I6G28_05865</name>
</gene>
<protein>
    <submittedName>
        <fullName evidence="1">Tail assembly protein</fullName>
    </submittedName>
</protein>
<name>A0A7T3BKQ6_NEICI</name>
<dbReference type="Pfam" id="PF06805">
    <property type="entry name" value="Lambda_tail_I"/>
    <property type="match status" value="1"/>
</dbReference>
<evidence type="ECO:0000313" key="1">
    <source>
        <dbReference type="EMBL" id="QPT37466.1"/>
    </source>
</evidence>
<evidence type="ECO:0000313" key="2">
    <source>
        <dbReference type="Proteomes" id="UP000594865"/>
    </source>
</evidence>
<accession>A0A7T3BKQ6</accession>
<proteinExistence type="predicted"/>
<dbReference type="AlphaFoldDB" id="A0A7T3BKQ6"/>
<reference evidence="1 2" key="1">
    <citation type="submission" date="2020-12" db="EMBL/GenBank/DDBJ databases">
        <title>FDA dAtabase for Regulatory Grade micrObial Sequences (FDA-ARGOS): Supporting development and validation of Infectious Disease Dx tests.</title>
        <authorList>
            <person name="Sproer C."/>
            <person name="Gronow S."/>
            <person name="Severitt S."/>
            <person name="Schroder I."/>
            <person name="Tallon L."/>
            <person name="Sadzewicz L."/>
            <person name="Zhao X."/>
            <person name="Boylan J."/>
            <person name="Ott S."/>
            <person name="Bowen H."/>
            <person name="Vavikolanu K."/>
            <person name="Mehta A."/>
            <person name="Aluvathingal J."/>
            <person name="Nadendla S."/>
            <person name="Lowell S."/>
            <person name="Myers T."/>
            <person name="Yan Y."/>
            <person name="Sichtig H."/>
        </authorList>
    </citation>
    <scope>NUCLEOTIDE SEQUENCE [LARGE SCALE GENOMIC DNA]</scope>
    <source>
        <strain evidence="1 2">FDAARGOS_871</strain>
    </source>
</reference>
<organism evidence="1 2">
    <name type="scientific">Neisseria cinerea</name>
    <dbReference type="NCBI Taxonomy" id="483"/>
    <lineage>
        <taxon>Bacteria</taxon>
        <taxon>Pseudomonadati</taxon>
        <taxon>Pseudomonadota</taxon>
        <taxon>Betaproteobacteria</taxon>
        <taxon>Neisseriales</taxon>
        <taxon>Neisseriaceae</taxon>
        <taxon>Neisseria</taxon>
    </lineage>
</organism>
<sequence>MITVCLYGGLRRFGRRFVLRARSPAEAVRALSVQLDGFAADLRRGNWHVRFDGHDCSEEDVRARFADDGTGVLHIVPVVAGSGRAAMAVAGVVIAAAGYFTGQPWAVQMGVGMALGGVAQMLTRPPAMTPSNGADKGRNSSFSNLTNSAAQGQVVPLAYGRVYCGSRIVSQGVESRRLPADGVERTLSNSAPPLIAALAKAGLSGLSGGASAAFNPIASDLIFGIQKTFVRGQAATAPNGETYQTDFDDDSVRAVNYIAKYAPEAKGRRENGR</sequence>
<dbReference type="Proteomes" id="UP000594865">
    <property type="component" value="Chromosome"/>
</dbReference>